<dbReference type="InterPro" id="IPR028978">
    <property type="entry name" value="Chorismate_lyase_/UTRA_dom_sf"/>
</dbReference>
<keyword evidence="3 4" id="KW-0456">Lyase</keyword>
<protein>
    <recommendedName>
        <fullName evidence="4">Probable chorismate pyruvate-lyase</fullName>
        <shortName evidence="4">CL</shortName>
        <shortName evidence="4">CPL</shortName>
        <ecNumber evidence="4">4.1.3.40</ecNumber>
    </recommendedName>
</protein>
<evidence type="ECO:0000256" key="4">
    <source>
        <dbReference type="HAMAP-Rule" id="MF_01632"/>
    </source>
</evidence>
<proteinExistence type="inferred from homology"/>
<reference evidence="5 6" key="1">
    <citation type="submission" date="2017-03" db="EMBL/GenBank/DDBJ databases">
        <title>Genome sequencing of Shewanella japonica KCTC 22435.</title>
        <authorList>
            <person name="Kim K.M."/>
        </authorList>
    </citation>
    <scope>NUCLEOTIDE SEQUENCE [LARGE SCALE GENOMIC DNA]</scope>
    <source>
        <strain evidence="5 6">KCTC 22435</strain>
    </source>
</reference>
<comment type="caution">
    <text evidence="4">Lacks conserved residue(s) required for the propagation of feature annotation.</text>
</comment>
<evidence type="ECO:0000313" key="6">
    <source>
        <dbReference type="Proteomes" id="UP000191820"/>
    </source>
</evidence>
<dbReference type="PANTHER" id="PTHR38683">
    <property type="entry name" value="CHORISMATE PYRUVATE-LYASE"/>
    <property type="match status" value="1"/>
</dbReference>
<dbReference type="Gene3D" id="3.40.1410.10">
    <property type="entry name" value="Chorismate lyase-like"/>
    <property type="match status" value="1"/>
</dbReference>
<keyword evidence="6" id="KW-1185">Reference proteome</keyword>
<comment type="subcellular location">
    <subcellularLocation>
        <location evidence="4">Cytoplasm</location>
    </subcellularLocation>
</comment>
<keyword evidence="2 4" id="KW-0831">Ubiquinone biosynthesis</keyword>
<sequence>MTVTSLSFPYGESIQWFSPENFHSMPKTALKEWLLATGSLTQKLKSCCQDFEVKVLGEHLTNPLAGECPNQSRVWVREVLLCLDGKPWVFARTLIPESLTEHQQHNFKRLGSRPLGELLFSSNDIVPGKIEVAEFESCSKLAQLATSLSQAVSEPLWGRRRYFTLADQQIIVSEIFLPAAVKIINSELAPSMACTD</sequence>
<comment type="similarity">
    <text evidence="4">Belongs to the UbiC family.</text>
</comment>
<dbReference type="PANTHER" id="PTHR38683:SF1">
    <property type="entry name" value="CHORISMATE PYRUVATE-LYASE"/>
    <property type="match status" value="1"/>
</dbReference>
<dbReference type="EC" id="4.1.3.40" evidence="4"/>
<dbReference type="InterPro" id="IPR007440">
    <property type="entry name" value="Chorismate--pyruvate_lyase"/>
</dbReference>
<evidence type="ECO:0000256" key="3">
    <source>
        <dbReference type="ARBA" id="ARBA00023239"/>
    </source>
</evidence>
<dbReference type="Proteomes" id="UP000191820">
    <property type="component" value="Chromosome"/>
</dbReference>
<evidence type="ECO:0000256" key="1">
    <source>
        <dbReference type="ARBA" id="ARBA00022490"/>
    </source>
</evidence>
<dbReference type="HAMAP" id="MF_01632">
    <property type="entry name" value="UbiC"/>
    <property type="match status" value="1"/>
</dbReference>
<comment type="catalytic activity">
    <reaction evidence="4">
        <text>chorismate = 4-hydroxybenzoate + pyruvate</text>
        <dbReference type="Rhea" id="RHEA:16505"/>
        <dbReference type="ChEBI" id="CHEBI:15361"/>
        <dbReference type="ChEBI" id="CHEBI:17879"/>
        <dbReference type="ChEBI" id="CHEBI:29748"/>
        <dbReference type="EC" id="4.1.3.40"/>
    </reaction>
</comment>
<name>A0ABN4YLI7_9GAMM</name>
<feature type="binding site" evidence="4">
    <location>
        <position position="174"/>
    </location>
    <ligand>
        <name>substrate</name>
    </ligand>
</feature>
<dbReference type="RefSeq" id="WP_080917212.1">
    <property type="nucleotide sequence ID" value="NZ_CP020472.1"/>
</dbReference>
<dbReference type="GO" id="GO:0016829">
    <property type="term" value="F:lyase activity"/>
    <property type="evidence" value="ECO:0007669"/>
    <property type="project" value="UniProtKB-KW"/>
</dbReference>
<comment type="function">
    <text evidence="4">Removes the pyruvyl group from chorismate, with concomitant aromatization of the ring, to provide 4-hydroxybenzoate (4HB) for the ubiquinone pathway.</text>
</comment>
<feature type="binding site" evidence="4">
    <location>
        <position position="115"/>
    </location>
    <ligand>
        <name>substrate</name>
    </ligand>
</feature>
<comment type="pathway">
    <text evidence="4">Cofactor biosynthesis; ubiquinone biosynthesis.</text>
</comment>
<keyword evidence="4" id="KW-0670">Pyruvate</keyword>
<dbReference type="EMBL" id="CP020472">
    <property type="protein sequence ID" value="ARD24309.1"/>
    <property type="molecule type" value="Genomic_DNA"/>
</dbReference>
<dbReference type="SUPFAM" id="SSF64288">
    <property type="entry name" value="Chorismate lyase-like"/>
    <property type="match status" value="1"/>
</dbReference>
<evidence type="ECO:0000313" key="5">
    <source>
        <dbReference type="EMBL" id="ARD24309.1"/>
    </source>
</evidence>
<dbReference type="Pfam" id="PF04345">
    <property type="entry name" value="Chor_lyase"/>
    <property type="match status" value="1"/>
</dbReference>
<accession>A0ABN4YLI7</accession>
<organism evidence="5 6">
    <name type="scientific">Shewanella japonica</name>
    <dbReference type="NCBI Taxonomy" id="93973"/>
    <lineage>
        <taxon>Bacteria</taxon>
        <taxon>Pseudomonadati</taxon>
        <taxon>Pseudomonadota</taxon>
        <taxon>Gammaproteobacteria</taxon>
        <taxon>Alteromonadales</taxon>
        <taxon>Shewanellaceae</taxon>
        <taxon>Shewanella</taxon>
    </lineage>
</organism>
<gene>
    <name evidence="4" type="primary">ubiC</name>
    <name evidence="5" type="ORF">SJ2017_4081</name>
</gene>
<feature type="binding site" evidence="4">
    <location>
        <position position="77"/>
    </location>
    <ligand>
        <name>substrate</name>
    </ligand>
</feature>
<keyword evidence="1 4" id="KW-0963">Cytoplasm</keyword>
<evidence type="ECO:0000256" key="2">
    <source>
        <dbReference type="ARBA" id="ARBA00022688"/>
    </source>
</evidence>